<dbReference type="InterPro" id="IPR011701">
    <property type="entry name" value="MFS"/>
</dbReference>
<evidence type="ECO:0000256" key="5">
    <source>
        <dbReference type="ARBA" id="ARBA00023136"/>
    </source>
</evidence>
<dbReference type="STRING" id="1009370.ALO_15012"/>
<keyword evidence="2" id="KW-0813">Transport</keyword>
<dbReference type="EMBL" id="AFGF01000143">
    <property type="protein sequence ID" value="EGO63050.1"/>
    <property type="molecule type" value="Genomic_DNA"/>
</dbReference>
<feature type="transmembrane region" description="Helical" evidence="6">
    <location>
        <begin position="12"/>
        <end position="33"/>
    </location>
</feature>
<keyword evidence="4 6" id="KW-1133">Transmembrane helix</keyword>
<keyword evidence="3 6" id="KW-0812">Transmembrane</keyword>
<feature type="transmembrane region" description="Helical" evidence="6">
    <location>
        <begin position="167"/>
        <end position="191"/>
    </location>
</feature>
<evidence type="ECO:0000256" key="6">
    <source>
        <dbReference type="SAM" id="Phobius"/>
    </source>
</evidence>
<evidence type="ECO:0000259" key="7">
    <source>
        <dbReference type="PROSITE" id="PS50850"/>
    </source>
</evidence>
<feature type="transmembrane region" description="Helical" evidence="6">
    <location>
        <begin position="103"/>
        <end position="122"/>
    </location>
</feature>
<feature type="domain" description="Major facilitator superfamily (MFS) profile" evidence="7">
    <location>
        <begin position="1"/>
        <end position="361"/>
    </location>
</feature>
<feature type="transmembrane region" description="Helical" evidence="6">
    <location>
        <begin position="296"/>
        <end position="314"/>
    </location>
</feature>
<name>F7NLM8_9FIRM</name>
<dbReference type="Pfam" id="PF07690">
    <property type="entry name" value="MFS_1"/>
    <property type="match status" value="1"/>
</dbReference>
<dbReference type="PROSITE" id="PS50850">
    <property type="entry name" value="MFS"/>
    <property type="match status" value="1"/>
</dbReference>
<reference evidence="8 9" key="1">
    <citation type="journal article" date="2011" name="EMBO J.">
        <title>Structural diversity of bacterial flagellar motors.</title>
        <authorList>
            <person name="Chen S."/>
            <person name="Beeby M."/>
            <person name="Murphy G.E."/>
            <person name="Leadbetter J.R."/>
            <person name="Hendrixson D.R."/>
            <person name="Briegel A."/>
            <person name="Li Z."/>
            <person name="Shi J."/>
            <person name="Tocheva E.I."/>
            <person name="Muller A."/>
            <person name="Dobro M.J."/>
            <person name="Jensen G.J."/>
        </authorList>
    </citation>
    <scope>NUCLEOTIDE SEQUENCE [LARGE SCALE GENOMIC DNA]</scope>
    <source>
        <strain evidence="8 9">DSM 6540</strain>
    </source>
</reference>
<dbReference type="eggNOG" id="COG2271">
    <property type="taxonomic scope" value="Bacteria"/>
</dbReference>
<dbReference type="GO" id="GO:0005886">
    <property type="term" value="C:plasma membrane"/>
    <property type="evidence" value="ECO:0007669"/>
    <property type="project" value="UniProtKB-SubCell"/>
</dbReference>
<dbReference type="InterPro" id="IPR051337">
    <property type="entry name" value="OPA_Antiporter"/>
</dbReference>
<evidence type="ECO:0000256" key="4">
    <source>
        <dbReference type="ARBA" id="ARBA00022989"/>
    </source>
</evidence>
<dbReference type="Gene3D" id="1.20.1250.20">
    <property type="entry name" value="MFS general substrate transporter like domains"/>
    <property type="match status" value="2"/>
</dbReference>
<evidence type="ECO:0000313" key="9">
    <source>
        <dbReference type="Proteomes" id="UP000003240"/>
    </source>
</evidence>
<comment type="caution">
    <text evidence="8">The sequence shown here is derived from an EMBL/GenBank/DDBJ whole genome shotgun (WGS) entry which is preliminary data.</text>
</comment>
<feature type="transmembrane region" description="Helical" evidence="6">
    <location>
        <begin position="261"/>
        <end position="284"/>
    </location>
</feature>
<accession>F7NLM8</accession>
<dbReference type="RefSeq" id="WP_004097011.1">
    <property type="nucleotide sequence ID" value="NZ_AFGF01000143.1"/>
</dbReference>
<feature type="transmembrane region" description="Helical" evidence="6">
    <location>
        <begin position="75"/>
        <end position="97"/>
    </location>
</feature>
<feature type="transmembrane region" description="Helical" evidence="6">
    <location>
        <begin position="203"/>
        <end position="224"/>
    </location>
</feature>
<keyword evidence="5 6" id="KW-0472">Membrane</keyword>
<keyword evidence="9" id="KW-1185">Reference proteome</keyword>
<dbReference type="PANTHER" id="PTHR43826:SF3">
    <property type="entry name" value="GLUCOSE-6-PHOSPHATE EXCHANGER SLC37A4"/>
    <property type="match status" value="1"/>
</dbReference>
<proteinExistence type="predicted"/>
<evidence type="ECO:0000256" key="2">
    <source>
        <dbReference type="ARBA" id="ARBA00022448"/>
    </source>
</evidence>
<dbReference type="Proteomes" id="UP000003240">
    <property type="component" value="Unassembled WGS sequence"/>
</dbReference>
<gene>
    <name evidence="8" type="ORF">ALO_15012</name>
</gene>
<feature type="transmembrane region" description="Helical" evidence="6">
    <location>
        <begin position="236"/>
        <end position="255"/>
    </location>
</feature>
<dbReference type="GO" id="GO:0061513">
    <property type="term" value="F:glucose 6-phosphate:phosphate antiporter activity"/>
    <property type="evidence" value="ECO:0007669"/>
    <property type="project" value="TreeGrafter"/>
</dbReference>
<protein>
    <submittedName>
        <fullName evidence="8">Major facilitator superfamily MFS_1</fullName>
    </submittedName>
</protein>
<evidence type="ECO:0000256" key="1">
    <source>
        <dbReference type="ARBA" id="ARBA00004651"/>
    </source>
</evidence>
<feature type="transmembrane region" description="Helical" evidence="6">
    <location>
        <begin position="39"/>
        <end position="63"/>
    </location>
</feature>
<sequence>MPGSVEYRCRYAVYRPSIAAFVLLAGIGGFVFARAPNAALLALGRFIIGFGVGVVYVAAMRILADWYRPDEMATYSGILLAVGNIGALISTTPLVILMEHIGWRHSFGVVAGLTVLAGVMTYKVIRNKPAELGFPAPRDRSGQSRVSAVRSVSFAAAVKAVFGHKPFYLLGLLLFSYYGSFMGVGSLWAGPYLQNIYGMSGQAAGNILMMFPLGMVIGCPLAGYLSNKVLKSRRTVLLWGCILHISCYVPFIFFTDQMPELMLYGLFFWYGLSGGPFVSCFACAREMYRAQFVGTAVGALNIFLFGGGAFYQYVMGLVIRWYPLLSPGVYSVAAYRAAFLVPACGLLLGISAFAFFREDPG</sequence>
<organism evidence="8 9">
    <name type="scientific">Acetonema longum DSM 6540</name>
    <dbReference type="NCBI Taxonomy" id="1009370"/>
    <lineage>
        <taxon>Bacteria</taxon>
        <taxon>Bacillati</taxon>
        <taxon>Bacillota</taxon>
        <taxon>Negativicutes</taxon>
        <taxon>Acetonemataceae</taxon>
        <taxon>Acetonema</taxon>
    </lineage>
</organism>
<comment type="subcellular location">
    <subcellularLocation>
        <location evidence="1">Cell membrane</location>
        <topology evidence="1">Multi-pass membrane protein</topology>
    </subcellularLocation>
</comment>
<feature type="transmembrane region" description="Helical" evidence="6">
    <location>
        <begin position="334"/>
        <end position="356"/>
    </location>
</feature>
<dbReference type="PANTHER" id="PTHR43826">
    <property type="entry name" value="GLUCOSE-6-PHOSPHATE EXCHANGER SLC37A4"/>
    <property type="match status" value="1"/>
</dbReference>
<dbReference type="InterPro" id="IPR036259">
    <property type="entry name" value="MFS_trans_sf"/>
</dbReference>
<evidence type="ECO:0000313" key="8">
    <source>
        <dbReference type="EMBL" id="EGO63050.1"/>
    </source>
</evidence>
<dbReference type="SUPFAM" id="SSF103473">
    <property type="entry name" value="MFS general substrate transporter"/>
    <property type="match status" value="1"/>
</dbReference>
<dbReference type="AlphaFoldDB" id="F7NLM8"/>
<dbReference type="GO" id="GO:0035435">
    <property type="term" value="P:phosphate ion transmembrane transport"/>
    <property type="evidence" value="ECO:0007669"/>
    <property type="project" value="TreeGrafter"/>
</dbReference>
<dbReference type="InterPro" id="IPR020846">
    <property type="entry name" value="MFS_dom"/>
</dbReference>
<evidence type="ECO:0000256" key="3">
    <source>
        <dbReference type="ARBA" id="ARBA00022692"/>
    </source>
</evidence>